<evidence type="ECO:0008006" key="9">
    <source>
        <dbReference type="Google" id="ProtNLM"/>
    </source>
</evidence>
<proteinExistence type="predicted"/>
<evidence type="ECO:0000256" key="2">
    <source>
        <dbReference type="ARBA" id="ARBA00022475"/>
    </source>
</evidence>
<protein>
    <recommendedName>
        <fullName evidence="9">ATP synthase I</fullName>
    </recommendedName>
</protein>
<evidence type="ECO:0000256" key="6">
    <source>
        <dbReference type="SAM" id="Phobius"/>
    </source>
</evidence>
<dbReference type="Pfam" id="PF03899">
    <property type="entry name" value="ATP-synt_I"/>
    <property type="match status" value="1"/>
</dbReference>
<organism evidence="7 8">
    <name type="scientific">Acetonema longum DSM 6540</name>
    <dbReference type="NCBI Taxonomy" id="1009370"/>
    <lineage>
        <taxon>Bacteria</taxon>
        <taxon>Bacillati</taxon>
        <taxon>Bacillota</taxon>
        <taxon>Negativicutes</taxon>
        <taxon>Acetonemataceae</taxon>
        <taxon>Acetonema</taxon>
    </lineage>
</organism>
<evidence type="ECO:0000256" key="3">
    <source>
        <dbReference type="ARBA" id="ARBA00022692"/>
    </source>
</evidence>
<comment type="subcellular location">
    <subcellularLocation>
        <location evidence="1">Cell membrane</location>
        <topology evidence="1">Multi-pass membrane protein</topology>
    </subcellularLocation>
</comment>
<keyword evidence="2" id="KW-1003">Cell membrane</keyword>
<dbReference type="eggNOG" id="ENOG50338CW">
    <property type="taxonomic scope" value="Bacteria"/>
</dbReference>
<keyword evidence="5 6" id="KW-0472">Membrane</keyword>
<name>F7NIT4_9FIRM</name>
<reference evidence="7 8" key="1">
    <citation type="journal article" date="2011" name="EMBO J.">
        <title>Structural diversity of bacterial flagellar motors.</title>
        <authorList>
            <person name="Chen S."/>
            <person name="Beeby M."/>
            <person name="Murphy G.E."/>
            <person name="Leadbetter J.R."/>
            <person name="Hendrixson D.R."/>
            <person name="Briegel A."/>
            <person name="Li Z."/>
            <person name="Shi J."/>
            <person name="Tocheva E.I."/>
            <person name="Muller A."/>
            <person name="Dobro M.J."/>
            <person name="Jensen G.J."/>
        </authorList>
    </citation>
    <scope>NUCLEOTIDE SEQUENCE [LARGE SCALE GENOMIC DNA]</scope>
    <source>
        <strain evidence="7 8">DSM 6540</strain>
    </source>
</reference>
<evidence type="ECO:0000313" key="8">
    <source>
        <dbReference type="Proteomes" id="UP000003240"/>
    </source>
</evidence>
<accession>F7NIT4</accession>
<keyword evidence="3 6" id="KW-0812">Transmembrane</keyword>
<dbReference type="GO" id="GO:0005886">
    <property type="term" value="C:plasma membrane"/>
    <property type="evidence" value="ECO:0007669"/>
    <property type="project" value="UniProtKB-SubCell"/>
</dbReference>
<evidence type="ECO:0000313" key="7">
    <source>
        <dbReference type="EMBL" id="EGO64057.1"/>
    </source>
</evidence>
<dbReference type="EMBL" id="AFGF01000079">
    <property type="protein sequence ID" value="EGO64057.1"/>
    <property type="molecule type" value="Genomic_DNA"/>
</dbReference>
<keyword evidence="8" id="KW-1185">Reference proteome</keyword>
<evidence type="ECO:0000256" key="5">
    <source>
        <dbReference type="ARBA" id="ARBA00023136"/>
    </source>
</evidence>
<comment type="caution">
    <text evidence="7">The sequence shown here is derived from an EMBL/GenBank/DDBJ whole genome shotgun (WGS) entry which is preliminary data.</text>
</comment>
<dbReference type="AlphaFoldDB" id="F7NIT4"/>
<evidence type="ECO:0000256" key="1">
    <source>
        <dbReference type="ARBA" id="ARBA00004651"/>
    </source>
</evidence>
<feature type="transmembrane region" description="Helical" evidence="6">
    <location>
        <begin position="86"/>
        <end position="106"/>
    </location>
</feature>
<gene>
    <name evidence="7" type="ORF">ALO_09934</name>
</gene>
<feature type="transmembrane region" description="Helical" evidence="6">
    <location>
        <begin position="61"/>
        <end position="79"/>
    </location>
</feature>
<sequence length="126" mass="13653">MMLTGGAIALLLTVAGFSRLAPGFVLGVAAGMSNGLLLSHQLKKSAVLPPERAVASVQSGWIVRMSVAVLLLVLSVLFAQINFLAALAGFFLFQTLLVIRAVIFYFRSFPNHCDNVKEKKQYERGE</sequence>
<dbReference type="STRING" id="1009370.ALO_09934"/>
<keyword evidence="4 6" id="KW-1133">Transmembrane helix</keyword>
<dbReference type="InterPro" id="IPR005598">
    <property type="entry name" value="ATP_synth_I"/>
</dbReference>
<dbReference type="Proteomes" id="UP000003240">
    <property type="component" value="Unassembled WGS sequence"/>
</dbReference>
<evidence type="ECO:0000256" key="4">
    <source>
        <dbReference type="ARBA" id="ARBA00022989"/>
    </source>
</evidence>